<accession>A0A645E1F0</accession>
<reference evidence="2" key="1">
    <citation type="submission" date="2019-08" db="EMBL/GenBank/DDBJ databases">
        <authorList>
            <person name="Kucharzyk K."/>
            <person name="Murdoch R.W."/>
            <person name="Higgins S."/>
            <person name="Loffler F."/>
        </authorList>
    </citation>
    <scope>NUCLEOTIDE SEQUENCE</scope>
</reference>
<dbReference type="EMBL" id="VSSQ01042063">
    <property type="protein sequence ID" value="MPM95590.1"/>
    <property type="molecule type" value="Genomic_DNA"/>
</dbReference>
<keyword evidence="1" id="KW-0812">Transmembrane</keyword>
<proteinExistence type="predicted"/>
<organism evidence="2">
    <name type="scientific">bioreactor metagenome</name>
    <dbReference type="NCBI Taxonomy" id="1076179"/>
    <lineage>
        <taxon>unclassified sequences</taxon>
        <taxon>metagenomes</taxon>
        <taxon>ecological metagenomes</taxon>
    </lineage>
</organism>
<keyword evidence="1" id="KW-1133">Transmembrane helix</keyword>
<evidence type="ECO:0000256" key="1">
    <source>
        <dbReference type="SAM" id="Phobius"/>
    </source>
</evidence>
<keyword evidence="1" id="KW-0472">Membrane</keyword>
<evidence type="ECO:0000313" key="2">
    <source>
        <dbReference type="EMBL" id="MPM95590.1"/>
    </source>
</evidence>
<gene>
    <name evidence="2" type="ORF">SDC9_142745</name>
</gene>
<feature type="transmembrane region" description="Helical" evidence="1">
    <location>
        <begin position="20"/>
        <end position="38"/>
    </location>
</feature>
<name>A0A645E1F0_9ZZZZ</name>
<dbReference type="AlphaFoldDB" id="A0A645E1F0"/>
<comment type="caution">
    <text evidence="2">The sequence shown here is derived from an EMBL/GenBank/DDBJ whole genome shotgun (WGS) entry which is preliminary data.</text>
</comment>
<protein>
    <submittedName>
        <fullName evidence="2">Uncharacterized protein</fullName>
    </submittedName>
</protein>
<sequence length="110" mass="12154">MIDKSRAPISENCKVRGIGVAVMVMVSTFTFSSFSFSLTETPKRCSSSIINNPRSLNLTDFPTSLCVPMMISTSPFANFSNTSLLSFVPRARLRYSTVTGKSDKRFLNVL</sequence>